<organism evidence="6 7">
    <name type="scientific">Ravibacter arvi</name>
    <dbReference type="NCBI Taxonomy" id="2051041"/>
    <lineage>
        <taxon>Bacteria</taxon>
        <taxon>Pseudomonadati</taxon>
        <taxon>Bacteroidota</taxon>
        <taxon>Cytophagia</taxon>
        <taxon>Cytophagales</taxon>
        <taxon>Spirosomataceae</taxon>
        <taxon>Ravibacter</taxon>
    </lineage>
</organism>
<dbReference type="Gene3D" id="1.10.443.10">
    <property type="entry name" value="Intergrase catalytic core"/>
    <property type="match status" value="1"/>
</dbReference>
<dbReference type="InterPro" id="IPR011010">
    <property type="entry name" value="DNA_brk_join_enz"/>
</dbReference>
<evidence type="ECO:0000313" key="7">
    <source>
        <dbReference type="Proteomes" id="UP001501508"/>
    </source>
</evidence>
<proteinExistence type="predicted"/>
<dbReference type="CDD" id="cd01185">
    <property type="entry name" value="INTN1_C_like"/>
    <property type="match status" value="1"/>
</dbReference>
<accession>A0ABP8MES8</accession>
<evidence type="ECO:0000256" key="4">
    <source>
        <dbReference type="PROSITE-ProRule" id="PRU01248"/>
    </source>
</evidence>
<evidence type="ECO:0000256" key="2">
    <source>
        <dbReference type="ARBA" id="ARBA00023125"/>
    </source>
</evidence>
<dbReference type="InterPro" id="IPR025269">
    <property type="entry name" value="SAM-like_dom"/>
</dbReference>
<evidence type="ECO:0000256" key="1">
    <source>
        <dbReference type="ARBA" id="ARBA00022908"/>
    </source>
</evidence>
<keyword evidence="3" id="KW-0233">DNA recombination</keyword>
<keyword evidence="2 4" id="KW-0238">DNA-binding</keyword>
<keyword evidence="1" id="KW-0229">DNA integration</keyword>
<comment type="caution">
    <text evidence="6">The sequence shown here is derived from an EMBL/GenBank/DDBJ whole genome shotgun (WGS) entry which is preliminary data.</text>
</comment>
<dbReference type="InterPro" id="IPR010998">
    <property type="entry name" value="Integrase_recombinase_N"/>
</dbReference>
<name>A0ABP8MES8_9BACT</name>
<gene>
    <name evidence="6" type="ORF">GCM10023091_43000</name>
</gene>
<evidence type="ECO:0000313" key="6">
    <source>
        <dbReference type="EMBL" id="GAA4447681.1"/>
    </source>
</evidence>
<feature type="domain" description="Core-binding (CB)" evidence="5">
    <location>
        <begin position="82"/>
        <end position="169"/>
    </location>
</feature>
<dbReference type="InterPro" id="IPR044068">
    <property type="entry name" value="CB"/>
</dbReference>
<dbReference type="Gene3D" id="1.10.150.130">
    <property type="match status" value="1"/>
</dbReference>
<reference evidence="7" key="1">
    <citation type="journal article" date="2019" name="Int. J. Syst. Evol. Microbiol.">
        <title>The Global Catalogue of Microorganisms (GCM) 10K type strain sequencing project: providing services to taxonomists for standard genome sequencing and annotation.</title>
        <authorList>
            <consortium name="The Broad Institute Genomics Platform"/>
            <consortium name="The Broad Institute Genome Sequencing Center for Infectious Disease"/>
            <person name="Wu L."/>
            <person name="Ma J."/>
        </authorList>
    </citation>
    <scope>NUCLEOTIDE SEQUENCE [LARGE SCALE GENOMIC DNA]</scope>
    <source>
        <strain evidence="7">JCM 31920</strain>
    </source>
</reference>
<dbReference type="SUPFAM" id="SSF56349">
    <property type="entry name" value="DNA breaking-rejoining enzymes"/>
    <property type="match status" value="1"/>
</dbReference>
<keyword evidence="7" id="KW-1185">Reference proteome</keyword>
<evidence type="ECO:0000256" key="3">
    <source>
        <dbReference type="ARBA" id="ARBA00023172"/>
    </source>
</evidence>
<dbReference type="PROSITE" id="PS51900">
    <property type="entry name" value="CB"/>
    <property type="match status" value="1"/>
</dbReference>
<protein>
    <submittedName>
        <fullName evidence="6">Site-specific integrase</fullName>
    </submittedName>
</protein>
<evidence type="ECO:0000259" key="5">
    <source>
        <dbReference type="PROSITE" id="PS51900"/>
    </source>
</evidence>
<dbReference type="EMBL" id="BAABEY010000036">
    <property type="protein sequence ID" value="GAA4447681.1"/>
    <property type="molecule type" value="Genomic_DNA"/>
</dbReference>
<dbReference type="Proteomes" id="UP001501508">
    <property type="component" value="Unassembled WGS sequence"/>
</dbReference>
<dbReference type="InterPro" id="IPR013762">
    <property type="entry name" value="Integrase-like_cat_sf"/>
</dbReference>
<sequence length="377" mass="43243">MTVDGLRAPERSTGIRVLPGEWDSKKQAVKGKSTEAGLINSRIAQLRTRFLEAQDHLTLSRETITSRKLAALAMGEGAADKYTFQEIYERFVREKELTSDNSKRTFQVYAKYFTNISRYLEESGQKGLLITDIDDRVFLGLIEYMKARFKEDYAAKISGFFRSVYTYAFNKGLVSKNPLASIRLGKSGLYDLTHLSQDEVKQLAAYDFSTLPLPDDTIRVLDEERDALVFSCFTGLHHSDYVEKRYRITEYNGSKWIEGHRVKSKGGRQDKPYQMKLHPLALAIIDKYQGIDKLPKRNNYKRNLILKQIAAYVGINKHLTTKIGRKTLTNYCINVLGISHEATAEILGHRSTNFIKHYGKLDKSRLDKDIQFDQEDL</sequence>
<dbReference type="Pfam" id="PF13102">
    <property type="entry name" value="Phage_int_SAM_5"/>
    <property type="match status" value="1"/>
</dbReference>